<reference evidence="1" key="1">
    <citation type="submission" date="2023-06" db="EMBL/GenBank/DDBJ databases">
        <authorList>
            <person name="Kurt Z."/>
        </authorList>
    </citation>
    <scope>NUCLEOTIDE SEQUENCE</scope>
</reference>
<dbReference type="EMBL" id="CATOUU010000937">
    <property type="protein sequence ID" value="CAI9960929.1"/>
    <property type="molecule type" value="Genomic_DNA"/>
</dbReference>
<comment type="caution">
    <text evidence="1">The sequence shown here is derived from an EMBL/GenBank/DDBJ whole genome shotgun (WGS) entry which is preliminary data.</text>
</comment>
<reference evidence="2 3" key="2">
    <citation type="submission" date="2024-07" db="EMBL/GenBank/DDBJ databases">
        <authorList>
            <person name="Akdeniz Z."/>
        </authorList>
    </citation>
    <scope>NUCLEOTIDE SEQUENCE [LARGE SCALE GENOMIC DNA]</scope>
</reference>
<evidence type="ECO:0000313" key="2">
    <source>
        <dbReference type="EMBL" id="CAL5995491.1"/>
    </source>
</evidence>
<keyword evidence="3" id="KW-1185">Reference proteome</keyword>
<gene>
    <name evidence="2" type="ORF">HINF_LOCUS14058</name>
    <name evidence="1" type="ORF">HINF_LOCUS48574</name>
</gene>
<protein>
    <submittedName>
        <fullName evidence="2">Hypothetical_protein</fullName>
    </submittedName>
</protein>
<dbReference type="EMBL" id="CAXDID020000033">
    <property type="protein sequence ID" value="CAL5995491.1"/>
    <property type="molecule type" value="Genomic_DNA"/>
</dbReference>
<organism evidence="1">
    <name type="scientific">Hexamita inflata</name>
    <dbReference type="NCBI Taxonomy" id="28002"/>
    <lineage>
        <taxon>Eukaryota</taxon>
        <taxon>Metamonada</taxon>
        <taxon>Diplomonadida</taxon>
        <taxon>Hexamitidae</taxon>
        <taxon>Hexamitinae</taxon>
        <taxon>Hexamita</taxon>
    </lineage>
</organism>
<dbReference type="AlphaFoldDB" id="A0AA86QK07"/>
<sequence length="115" mass="13627">MGFGFKFNNQEADSLNIRKNSIMLGSLWWMVWQMMSDTPFFLLILRIPNLRFCHTLSFFKNQQLTENLEIRDIHAGEIIQSSILELDLQNLMIVAVHNYDQLQQVVQLYYSSRII</sequence>
<dbReference type="Proteomes" id="UP001642409">
    <property type="component" value="Unassembled WGS sequence"/>
</dbReference>
<evidence type="ECO:0000313" key="3">
    <source>
        <dbReference type="Proteomes" id="UP001642409"/>
    </source>
</evidence>
<proteinExistence type="predicted"/>
<evidence type="ECO:0000313" key="1">
    <source>
        <dbReference type="EMBL" id="CAI9960929.1"/>
    </source>
</evidence>
<accession>A0AA86QK07</accession>
<name>A0AA86QK07_9EUKA</name>